<evidence type="ECO:0000313" key="2">
    <source>
        <dbReference type="Proteomes" id="UP001138500"/>
    </source>
</evidence>
<protein>
    <submittedName>
        <fullName evidence="1">Uncharacterized protein</fullName>
    </submittedName>
</protein>
<comment type="caution">
    <text evidence="1">The sequence shown here is derived from an EMBL/GenBank/DDBJ whole genome shotgun (WGS) entry which is preliminary data.</text>
</comment>
<name>A0A9W7W5T1_9PEZI</name>
<organism evidence="1 2">
    <name type="scientific">Teratosphaeria destructans</name>
    <dbReference type="NCBI Taxonomy" id="418781"/>
    <lineage>
        <taxon>Eukaryota</taxon>
        <taxon>Fungi</taxon>
        <taxon>Dikarya</taxon>
        <taxon>Ascomycota</taxon>
        <taxon>Pezizomycotina</taxon>
        <taxon>Dothideomycetes</taxon>
        <taxon>Dothideomycetidae</taxon>
        <taxon>Mycosphaerellales</taxon>
        <taxon>Teratosphaeriaceae</taxon>
        <taxon>Teratosphaeria</taxon>
    </lineage>
</organism>
<proteinExistence type="predicted"/>
<reference evidence="1 2" key="1">
    <citation type="journal article" date="2018" name="IMA Fungus">
        <title>IMA Genome-F 10: Nine draft genome sequences of Claviceps purpurea s.lat., including C. arundinis, C. humidiphila, and C. cf. spartinae, pseudomolecules for the pitch canker pathogen Fusarium circinatum, draft genome of Davidsoniella eucalypti, Grosmannia galeiformis, Quambalaria eucalypti, and Teratosphaeria destructans.</title>
        <authorList>
            <person name="Wingfield B.D."/>
            <person name="Liu M."/>
            <person name="Nguyen H.D."/>
            <person name="Lane F.A."/>
            <person name="Morgan S.W."/>
            <person name="De Vos L."/>
            <person name="Wilken P.M."/>
            <person name="Duong T.A."/>
            <person name="Aylward J."/>
            <person name="Coetzee M.P."/>
            <person name="Dadej K."/>
            <person name="De Beer Z.W."/>
            <person name="Findlay W."/>
            <person name="Havenga M."/>
            <person name="Kolarik M."/>
            <person name="Menzies J.G."/>
            <person name="Naidoo K."/>
            <person name="Pochopski O."/>
            <person name="Shoukouhi P."/>
            <person name="Santana Q.C."/>
            <person name="Seifert K.A."/>
            <person name="Soal N."/>
            <person name="Steenkamp E.T."/>
            <person name="Tatham C.T."/>
            <person name="van der Nest M.A."/>
            <person name="Wingfield M.J."/>
        </authorList>
    </citation>
    <scope>NUCLEOTIDE SEQUENCE [LARGE SCALE GENOMIC DNA]</scope>
    <source>
        <strain evidence="1">CMW44962</strain>
    </source>
</reference>
<dbReference type="Proteomes" id="UP001138500">
    <property type="component" value="Unassembled WGS sequence"/>
</dbReference>
<evidence type="ECO:0000313" key="1">
    <source>
        <dbReference type="EMBL" id="KAH9843412.1"/>
    </source>
</evidence>
<gene>
    <name evidence="1" type="ORF">Tdes44962_MAKER07419</name>
</gene>
<accession>A0A9W7W5T1</accession>
<sequence length="146" mass="15885">MPRTHGLERRELFGLQHVKHRQIRGSIEAGEDFGTCMSGKPTGANITTCEDAATESKHQCGHQVPKLDAQWTTSSEDMGDKQAAMNYNISTIVMGPPAMSTNNTSANNMSTSAMSTSAMSTSAMSIPAENIHRRDPRGPNLLRKHE</sequence>
<dbReference type="EMBL" id="RIBY02000358">
    <property type="protein sequence ID" value="KAH9843412.1"/>
    <property type="molecule type" value="Genomic_DNA"/>
</dbReference>
<keyword evidence="2" id="KW-1185">Reference proteome</keyword>
<reference evidence="1 2" key="2">
    <citation type="journal article" date="2021" name="Curr. Genet.">
        <title>Genetic response to nitrogen starvation in the aggressive Eucalyptus foliar pathogen Teratosphaeria destructans.</title>
        <authorList>
            <person name="Havenga M."/>
            <person name="Wingfield B.D."/>
            <person name="Wingfield M.J."/>
            <person name="Dreyer L.L."/>
            <person name="Roets F."/>
            <person name="Aylward J."/>
        </authorList>
    </citation>
    <scope>NUCLEOTIDE SEQUENCE [LARGE SCALE GENOMIC DNA]</scope>
    <source>
        <strain evidence="1">CMW44962</strain>
    </source>
</reference>
<dbReference type="AlphaFoldDB" id="A0A9W7W5T1"/>